<dbReference type="AlphaFoldDB" id="A0A3N4MT96"/>
<dbReference type="RefSeq" id="WP_123805101.1">
    <property type="nucleotide sequence ID" value="NZ_RPFL01000117.1"/>
</dbReference>
<accession>A0A3N4MT96</accession>
<comment type="caution">
    <text evidence="1">The sequence shown here is derived from an EMBL/GenBank/DDBJ whole genome shotgun (WGS) entry which is preliminary data.</text>
</comment>
<reference evidence="1 2" key="1">
    <citation type="submission" date="2018-11" db="EMBL/GenBank/DDBJ databases">
        <title>Neisseria weixii sp. nov. isolated from the rectal contents of plateau pika (Ochotona cruzoniae).</title>
        <authorList>
            <person name="Zhang G."/>
        </authorList>
    </citation>
    <scope>NUCLEOTIDE SEQUENCE [LARGE SCALE GENOMIC DNA]</scope>
    <source>
        <strain evidence="1 2">10009</strain>
    </source>
</reference>
<evidence type="ECO:0000313" key="2">
    <source>
        <dbReference type="Proteomes" id="UP000272412"/>
    </source>
</evidence>
<sequence length="114" mass="13265">MNKDISVSRKINNMEIILNTYLLGVLTALLNEKFDIDGAQKLLFRPGMIDKLESVGIKKKYIDRLWCCTELEDLQDLAPHSFQQEIIKLINLCLNEFNEFNFLDNIDFINPLSE</sequence>
<proteinExistence type="predicted"/>
<organism evidence="1 2">
    <name type="scientific">Neisseria weixii</name>
    <dbReference type="NCBI Taxonomy" id="1853276"/>
    <lineage>
        <taxon>Bacteria</taxon>
        <taxon>Pseudomonadati</taxon>
        <taxon>Pseudomonadota</taxon>
        <taxon>Betaproteobacteria</taxon>
        <taxon>Neisseriales</taxon>
        <taxon>Neisseriaceae</taxon>
        <taxon>Neisseria</taxon>
    </lineage>
</organism>
<dbReference type="Pfam" id="PF13108">
    <property type="entry name" value="DUF3969"/>
    <property type="match status" value="1"/>
</dbReference>
<dbReference type="OrthoDB" id="6899556at2"/>
<dbReference type="Proteomes" id="UP000272412">
    <property type="component" value="Unassembled WGS sequence"/>
</dbReference>
<gene>
    <name evidence="1" type="ORF">EGK74_13980</name>
</gene>
<name>A0A3N4MT96_9NEIS</name>
<keyword evidence="2" id="KW-1185">Reference proteome</keyword>
<protein>
    <submittedName>
        <fullName evidence="1">DUF3969 family protein</fullName>
    </submittedName>
</protein>
<evidence type="ECO:0000313" key="1">
    <source>
        <dbReference type="EMBL" id="RPD82970.1"/>
    </source>
</evidence>
<dbReference type="EMBL" id="RPFL01000117">
    <property type="protein sequence ID" value="RPD82970.1"/>
    <property type="molecule type" value="Genomic_DNA"/>
</dbReference>
<dbReference type="InterPro" id="IPR025083">
    <property type="entry name" value="DUF3969"/>
</dbReference>